<dbReference type="SUPFAM" id="SSF53223">
    <property type="entry name" value="Aminoacid dehydrogenase-like, N-terminal domain"/>
    <property type="match status" value="2"/>
</dbReference>
<dbReference type="SUPFAM" id="SSF51735">
    <property type="entry name" value="NAD(P)-binding Rossmann-fold domains"/>
    <property type="match status" value="2"/>
</dbReference>
<dbReference type="InterPro" id="IPR015884">
    <property type="entry name" value="Malic_enzyme_CS"/>
</dbReference>
<dbReference type="EC" id="1.1.1.38" evidence="9"/>
<evidence type="ECO:0000313" key="9">
    <source>
        <dbReference type="EMBL" id="ACZ40417.1"/>
    </source>
</evidence>
<reference evidence="10" key="1">
    <citation type="submission" date="2009-11" db="EMBL/GenBank/DDBJ databases">
        <title>The complete chromosome 2 of Sphaerobacter thermophilus DSM 20745.</title>
        <authorList>
            <person name="Lucas S."/>
            <person name="Copeland A."/>
            <person name="Lapidus A."/>
            <person name="Glavina del Rio T."/>
            <person name="Dalin E."/>
            <person name="Tice H."/>
            <person name="Bruce D."/>
            <person name="Goodwin L."/>
            <person name="Pitluck S."/>
            <person name="Kyrpides N."/>
            <person name="Mavromatis K."/>
            <person name="Ivanova N."/>
            <person name="Mikhailova N."/>
            <person name="LaButti K.M."/>
            <person name="Clum A."/>
            <person name="Sun H.I."/>
            <person name="Brettin T."/>
            <person name="Detter J.C."/>
            <person name="Han C."/>
            <person name="Larimer F."/>
            <person name="Land M."/>
            <person name="Hauser L."/>
            <person name="Markowitz V."/>
            <person name="Cheng J.F."/>
            <person name="Hugenholtz P."/>
            <person name="Woyke T."/>
            <person name="Wu D."/>
            <person name="Steenblock K."/>
            <person name="Schneider S."/>
            <person name="Pukall R."/>
            <person name="Goeker M."/>
            <person name="Klenk H.P."/>
            <person name="Eisen J.A."/>
        </authorList>
    </citation>
    <scope>NUCLEOTIDE SEQUENCE [LARGE SCALE GENOMIC DNA]</scope>
    <source>
        <strain evidence="10">ATCC 49802 / DSM 20745 / S 6022</strain>
    </source>
</reference>
<dbReference type="STRING" id="479434.Sthe_3014"/>
<dbReference type="InterPro" id="IPR051674">
    <property type="entry name" value="Malate_Decarboxylase"/>
</dbReference>
<evidence type="ECO:0000256" key="5">
    <source>
        <dbReference type="ARBA" id="ARBA00023002"/>
    </source>
</evidence>
<sequence>MYLIEQQDEALNYRRRHSGLIGVSSKVPIRDRAVLSLVYTPGVAEACRVISEDPLSSFELTSRGNTVAIVTDGSDLFGLAAGLPEAALPLLEAKSVLFKTFAGIDAFPICLDQRDPLSVVETILALTPTFGAICLDHISAPHSFTIADHLEKGSNIPVFSNQHHGSAILVLGALMNALKVVGKQLNEIRVVIGGAGVAGIGIARLLHRVGVRDLVVCDRAGAIYPYRPYRMNWAKAYVAKESNPEHRRGSLAEMLRGADVFIGVSTGDAVTPEMIAEMARDPIVFAMALPTPEISPQEAKAAGAAVVGTGRSDHPNMMDISLVFPGVFRGLLDSGARNIRLRTLVYAAEALAGLVPDDELHADNIVPRIFDFRVAPTLAAAVVRAAKETGEAVHDVEPEEVAENTLRYVYEGMPTARTRPAAPSSAPRPRTLREQAIDLRRRYNGVLEIRSKIPIKDHHILKLLYVPPAALAPVAEVQDNPGVVYDLTVKENLVAIVTDGSAVLGLGDIGPQAALPVMEGKAVLFQSLAGVEAFPICVAERDPQAIVDIVTAIAPSFGGINLEDISAPRCFEIEAALKERLDLPVFHDDQHGTAIIVLAALLNACTLRGTPLEEVKIVINGAGSAGVAVARLLLTVGVGDIILCDRRGIVHRGRQDLNRVKEELARLTNKEQITGTLTEALVGADVFIGVSVAGALTQEMIRSMAPDPIIFALANPEPEILPDEAKEAGAFVVATGRSDYPNQVNNSLAFPGVFRGALDARATDINDAMKLAAARAIADLVSPKELSRDFVIPGALDLHVPAAVAAAVARAAVETGVARIPVDPEEVAARTQELIYERIQR</sequence>
<dbReference type="InterPro" id="IPR012301">
    <property type="entry name" value="Malic_N_dom"/>
</dbReference>
<keyword evidence="10" id="KW-1185">Reference proteome</keyword>
<feature type="domain" description="Malic enzyme N-terminal" evidence="8">
    <location>
        <begin position="18"/>
        <end position="151"/>
    </location>
</feature>
<feature type="domain" description="Malic enzyme NAD-binding" evidence="7">
    <location>
        <begin position="164"/>
        <end position="387"/>
    </location>
</feature>
<proteinExistence type="inferred from homology"/>
<dbReference type="eggNOG" id="COG0281">
    <property type="taxonomic scope" value="Bacteria"/>
</dbReference>
<dbReference type="AlphaFoldDB" id="D1C9C4"/>
<name>D1C9C4_SPHTD</name>
<keyword evidence="5 9" id="KW-0560">Oxidoreductase</keyword>
<dbReference type="Pfam" id="PF03949">
    <property type="entry name" value="Malic_M"/>
    <property type="match status" value="2"/>
</dbReference>
<comment type="cofactor">
    <cofactor evidence="1">
        <name>Mn(2+)</name>
        <dbReference type="ChEBI" id="CHEBI:29035"/>
    </cofactor>
</comment>
<evidence type="ECO:0000256" key="1">
    <source>
        <dbReference type="ARBA" id="ARBA00001936"/>
    </source>
</evidence>
<dbReference type="GO" id="GO:0051287">
    <property type="term" value="F:NAD binding"/>
    <property type="evidence" value="ECO:0007669"/>
    <property type="project" value="InterPro"/>
</dbReference>
<dbReference type="InterPro" id="IPR012302">
    <property type="entry name" value="Malic_NAD-bd"/>
</dbReference>
<reference evidence="9 10" key="2">
    <citation type="journal article" date="2010" name="Stand. Genomic Sci.">
        <title>Complete genome sequence of Desulfohalobium retbaense type strain (HR(100)).</title>
        <authorList>
            <person name="Spring S."/>
            <person name="Nolan M."/>
            <person name="Lapidus A."/>
            <person name="Glavina Del Rio T."/>
            <person name="Copeland A."/>
            <person name="Tice H."/>
            <person name="Cheng J.F."/>
            <person name="Lucas S."/>
            <person name="Land M."/>
            <person name="Chen F."/>
            <person name="Bruce D."/>
            <person name="Goodwin L."/>
            <person name="Pitluck S."/>
            <person name="Ivanova N."/>
            <person name="Mavromatis K."/>
            <person name="Mikhailova N."/>
            <person name="Pati A."/>
            <person name="Chen A."/>
            <person name="Palaniappan K."/>
            <person name="Hauser L."/>
            <person name="Chang Y.J."/>
            <person name="Jeffries C.D."/>
            <person name="Munk C."/>
            <person name="Kiss H."/>
            <person name="Chain P."/>
            <person name="Han C."/>
            <person name="Brettin T."/>
            <person name="Detter J.C."/>
            <person name="Schuler E."/>
            <person name="Goker M."/>
            <person name="Rohde M."/>
            <person name="Bristow J."/>
            <person name="Eisen J.A."/>
            <person name="Markowitz V."/>
            <person name="Hugenholtz P."/>
            <person name="Kyrpides N.C."/>
            <person name="Klenk H.P."/>
        </authorList>
    </citation>
    <scope>NUCLEOTIDE SEQUENCE [LARGE SCALE GENOMIC DNA]</scope>
    <source>
        <strain evidence="10">ATCC 49802 / DSM 20745 / S 6022</strain>
    </source>
</reference>
<dbReference type="GO" id="GO:0016616">
    <property type="term" value="F:oxidoreductase activity, acting on the CH-OH group of donors, NAD or NADP as acceptor"/>
    <property type="evidence" value="ECO:0007669"/>
    <property type="project" value="InterPro"/>
</dbReference>
<dbReference type="Pfam" id="PF00390">
    <property type="entry name" value="malic"/>
    <property type="match status" value="2"/>
</dbReference>
<evidence type="ECO:0000259" key="8">
    <source>
        <dbReference type="SMART" id="SM01274"/>
    </source>
</evidence>
<dbReference type="SMART" id="SM00919">
    <property type="entry name" value="Malic_M"/>
    <property type="match status" value="2"/>
</dbReference>
<organism evidence="9 10">
    <name type="scientific">Sphaerobacter thermophilus (strain ATCC 49802 / DSM 20745 / KCCM 41009 / NCIMB 13125 / S 6022)</name>
    <dbReference type="NCBI Taxonomy" id="479434"/>
    <lineage>
        <taxon>Bacteria</taxon>
        <taxon>Pseudomonadati</taxon>
        <taxon>Thermomicrobiota</taxon>
        <taxon>Thermomicrobia</taxon>
        <taxon>Sphaerobacterales</taxon>
        <taxon>Sphaerobacterineae</taxon>
        <taxon>Sphaerobacteraceae</taxon>
        <taxon>Sphaerobacter</taxon>
    </lineage>
</organism>
<dbReference type="PRINTS" id="PR00072">
    <property type="entry name" value="MALOXRDTASE"/>
</dbReference>
<dbReference type="InterPro" id="IPR036291">
    <property type="entry name" value="NAD(P)-bd_dom_sf"/>
</dbReference>
<dbReference type="InterPro" id="IPR046346">
    <property type="entry name" value="Aminoacid_DH-like_N_sf"/>
</dbReference>
<dbReference type="GO" id="GO:0004470">
    <property type="term" value="F:malic enzyme activity"/>
    <property type="evidence" value="ECO:0007669"/>
    <property type="project" value="InterPro"/>
</dbReference>
<evidence type="ECO:0000256" key="3">
    <source>
        <dbReference type="ARBA" id="ARBA00008785"/>
    </source>
</evidence>
<feature type="domain" description="Malic enzyme N-terminal" evidence="8">
    <location>
        <begin position="444"/>
        <end position="578"/>
    </location>
</feature>
<dbReference type="SMART" id="SM01274">
    <property type="entry name" value="malic"/>
    <property type="match status" value="2"/>
</dbReference>
<dbReference type="PROSITE" id="PS00331">
    <property type="entry name" value="MALIC_ENZYMES"/>
    <property type="match status" value="1"/>
</dbReference>
<evidence type="ECO:0000259" key="7">
    <source>
        <dbReference type="SMART" id="SM00919"/>
    </source>
</evidence>
<dbReference type="HOGENOM" id="CLU_386135_0_0_0"/>
<dbReference type="FunFam" id="3.40.50.720:FF:000095">
    <property type="entry name" value="NADP-dependent malic enzyme"/>
    <property type="match status" value="1"/>
</dbReference>
<evidence type="ECO:0000313" key="10">
    <source>
        <dbReference type="Proteomes" id="UP000002027"/>
    </source>
</evidence>
<evidence type="ECO:0000256" key="4">
    <source>
        <dbReference type="ARBA" id="ARBA00022723"/>
    </source>
</evidence>
<comment type="similarity">
    <text evidence="3 6">Belongs to the malic enzymes family.</text>
</comment>
<dbReference type="GO" id="GO:0046872">
    <property type="term" value="F:metal ion binding"/>
    <property type="evidence" value="ECO:0007669"/>
    <property type="project" value="UniProtKB-KW"/>
</dbReference>
<dbReference type="EMBL" id="CP001824">
    <property type="protein sequence ID" value="ACZ40417.1"/>
    <property type="molecule type" value="Genomic_DNA"/>
</dbReference>
<gene>
    <name evidence="9" type="ordered locus">Sthe_3014</name>
</gene>
<dbReference type="PANTHER" id="PTHR43237:SF4">
    <property type="entry name" value="NADP-DEPENDENT MALIC ENZYME"/>
    <property type="match status" value="1"/>
</dbReference>
<dbReference type="CDD" id="cd05311">
    <property type="entry name" value="NAD_bind_2_malic_enz"/>
    <property type="match status" value="1"/>
</dbReference>
<dbReference type="InterPro" id="IPR045213">
    <property type="entry name" value="Malic_NAD-bd_bact_type"/>
</dbReference>
<evidence type="ECO:0000256" key="2">
    <source>
        <dbReference type="ARBA" id="ARBA00001946"/>
    </source>
</evidence>
<feature type="domain" description="Malic enzyme NAD-binding" evidence="7">
    <location>
        <begin position="590"/>
        <end position="813"/>
    </location>
</feature>
<dbReference type="InterPro" id="IPR037062">
    <property type="entry name" value="Malic_N_dom_sf"/>
</dbReference>
<dbReference type="PANTHER" id="PTHR43237">
    <property type="entry name" value="NADP-DEPENDENT MALIC ENZYME"/>
    <property type="match status" value="1"/>
</dbReference>
<protein>
    <submittedName>
        <fullName evidence="9">Malate dehydrogenase (Oxaloacetate-decarboxylating)</fullName>
        <ecNumber evidence="9">1.1.1.38</ecNumber>
    </submittedName>
</protein>
<dbReference type="InParanoid" id="D1C9C4"/>
<keyword evidence="4 6" id="KW-0479">Metal-binding</keyword>
<dbReference type="Proteomes" id="UP000002027">
    <property type="component" value="Chromosome 2"/>
</dbReference>
<dbReference type="OrthoDB" id="9805787at2"/>
<dbReference type="InterPro" id="IPR001891">
    <property type="entry name" value="Malic_OxRdtase"/>
</dbReference>
<dbReference type="KEGG" id="sti:Sthe_3014"/>
<accession>D1C9C4</accession>
<dbReference type="Gene3D" id="3.40.50.10380">
    <property type="entry name" value="Malic enzyme, N-terminal domain"/>
    <property type="match status" value="2"/>
</dbReference>
<dbReference type="Gene3D" id="3.40.50.720">
    <property type="entry name" value="NAD(P)-binding Rossmann-like Domain"/>
    <property type="match status" value="2"/>
</dbReference>
<comment type="cofactor">
    <cofactor evidence="2">
        <name>Mg(2+)</name>
        <dbReference type="ChEBI" id="CHEBI:18420"/>
    </cofactor>
</comment>
<evidence type="ECO:0000256" key="6">
    <source>
        <dbReference type="RuleBase" id="RU003427"/>
    </source>
</evidence>